<keyword evidence="1" id="KW-0732">Signal</keyword>
<proteinExistence type="predicted"/>
<dbReference type="AlphaFoldDB" id="A0A5N6KS61"/>
<evidence type="ECO:0000313" key="3">
    <source>
        <dbReference type="Proteomes" id="UP000327013"/>
    </source>
</evidence>
<dbReference type="Proteomes" id="UP000327013">
    <property type="component" value="Unassembled WGS sequence"/>
</dbReference>
<dbReference type="EMBL" id="VIBQ01000010">
    <property type="protein sequence ID" value="KAB8339289.1"/>
    <property type="molecule type" value="Genomic_DNA"/>
</dbReference>
<gene>
    <name evidence="2" type="ORF">FH972_022222</name>
</gene>
<feature type="chain" id="PRO_5024437100" evidence="1">
    <location>
        <begin position="21"/>
        <end position="195"/>
    </location>
</feature>
<keyword evidence="3" id="KW-1185">Reference proteome</keyword>
<name>A0A5N6KS61_9ROSI</name>
<reference evidence="2 3" key="1">
    <citation type="submission" date="2019-06" db="EMBL/GenBank/DDBJ databases">
        <title>A chromosomal-level reference genome of Carpinus fangiana (Coryloideae, Betulaceae).</title>
        <authorList>
            <person name="Yang X."/>
            <person name="Wang Z."/>
            <person name="Zhang L."/>
            <person name="Hao G."/>
            <person name="Liu J."/>
            <person name="Yang Y."/>
        </authorList>
    </citation>
    <scope>NUCLEOTIDE SEQUENCE [LARGE SCALE GENOMIC DNA]</scope>
    <source>
        <strain evidence="2">Cfa_2016G</strain>
        <tissue evidence="2">Leaf</tissue>
    </source>
</reference>
<comment type="caution">
    <text evidence="2">The sequence shown here is derived from an EMBL/GenBank/DDBJ whole genome shotgun (WGS) entry which is preliminary data.</text>
</comment>
<evidence type="ECO:0000313" key="2">
    <source>
        <dbReference type="EMBL" id="KAB8339289.1"/>
    </source>
</evidence>
<sequence length="195" mass="21073">MLRLIVPVALLAPLYASADAVITTPPSAPSPEAVARDYSDDYGGYGGYTDDSGGYGGYSDAYSQPDYSYLDVTYTDGSVYTNYDPYYTTQDFGDDYTYTDPGQISQPTIYNPGYYTSPYYSSPDYSSPYYSSPTYYSGDYYSPTSYDTVYYTSTPNSRTTSSPTGSAAAQVSTAAAHANVNSDTALQSAQSSHKT</sequence>
<protein>
    <submittedName>
        <fullName evidence="2">Uncharacterized protein</fullName>
    </submittedName>
</protein>
<evidence type="ECO:0000256" key="1">
    <source>
        <dbReference type="SAM" id="SignalP"/>
    </source>
</evidence>
<accession>A0A5N6KS61</accession>
<organism evidence="2 3">
    <name type="scientific">Carpinus fangiana</name>
    <dbReference type="NCBI Taxonomy" id="176857"/>
    <lineage>
        <taxon>Eukaryota</taxon>
        <taxon>Viridiplantae</taxon>
        <taxon>Streptophyta</taxon>
        <taxon>Embryophyta</taxon>
        <taxon>Tracheophyta</taxon>
        <taxon>Spermatophyta</taxon>
        <taxon>Magnoliopsida</taxon>
        <taxon>eudicotyledons</taxon>
        <taxon>Gunneridae</taxon>
        <taxon>Pentapetalae</taxon>
        <taxon>rosids</taxon>
        <taxon>fabids</taxon>
        <taxon>Fagales</taxon>
        <taxon>Betulaceae</taxon>
        <taxon>Carpinus</taxon>
    </lineage>
</organism>
<feature type="signal peptide" evidence="1">
    <location>
        <begin position="1"/>
        <end position="20"/>
    </location>
</feature>